<protein>
    <submittedName>
        <fullName evidence="2">Uncharacterized protein</fullName>
    </submittedName>
</protein>
<dbReference type="AlphaFoldDB" id="A0A1B6IU06"/>
<sequence>GPVHHGLEILDALHHLGPAHKAVPVLVVEAEYPADLLKAGPPCKDAEGYEKLVEIDIAGLPDVDRLKEAGTKLPDLSKREESKEDLPRPDMPQILEAQDGQP</sequence>
<evidence type="ECO:0000313" key="2">
    <source>
        <dbReference type="EMBL" id="JAS90424.1"/>
    </source>
</evidence>
<reference evidence="2" key="1">
    <citation type="submission" date="2015-11" db="EMBL/GenBank/DDBJ databases">
        <title>De novo transcriptome assembly of four potential Pierce s Disease insect vectors from Arizona vineyards.</title>
        <authorList>
            <person name="Tassone E.E."/>
        </authorList>
    </citation>
    <scope>NUCLEOTIDE SEQUENCE</scope>
</reference>
<feature type="non-terminal residue" evidence="2">
    <location>
        <position position="102"/>
    </location>
</feature>
<organism evidence="2">
    <name type="scientific">Homalodisca liturata</name>
    <dbReference type="NCBI Taxonomy" id="320908"/>
    <lineage>
        <taxon>Eukaryota</taxon>
        <taxon>Metazoa</taxon>
        <taxon>Ecdysozoa</taxon>
        <taxon>Arthropoda</taxon>
        <taxon>Hexapoda</taxon>
        <taxon>Insecta</taxon>
        <taxon>Pterygota</taxon>
        <taxon>Neoptera</taxon>
        <taxon>Paraneoptera</taxon>
        <taxon>Hemiptera</taxon>
        <taxon>Auchenorrhyncha</taxon>
        <taxon>Membracoidea</taxon>
        <taxon>Cicadellidae</taxon>
        <taxon>Cicadellinae</taxon>
        <taxon>Proconiini</taxon>
        <taxon>Homalodisca</taxon>
    </lineage>
</organism>
<proteinExistence type="predicted"/>
<dbReference type="EMBL" id="GECU01017282">
    <property type="protein sequence ID" value="JAS90424.1"/>
    <property type="molecule type" value="Transcribed_RNA"/>
</dbReference>
<accession>A0A1B6IU06</accession>
<name>A0A1B6IU06_9HEMI</name>
<evidence type="ECO:0000256" key="1">
    <source>
        <dbReference type="SAM" id="MobiDB-lite"/>
    </source>
</evidence>
<feature type="compositionally biased region" description="Basic and acidic residues" evidence="1">
    <location>
        <begin position="66"/>
        <end position="88"/>
    </location>
</feature>
<gene>
    <name evidence="2" type="ORF">g.56915</name>
</gene>
<feature type="region of interest" description="Disordered" evidence="1">
    <location>
        <begin position="66"/>
        <end position="102"/>
    </location>
</feature>
<feature type="non-terminal residue" evidence="2">
    <location>
        <position position="1"/>
    </location>
</feature>